<dbReference type="AlphaFoldDB" id="A0A4S4KDK5"/>
<evidence type="ECO:0000259" key="5">
    <source>
        <dbReference type="SMART" id="SM00797"/>
    </source>
</evidence>
<dbReference type="SUPFAM" id="SSF50891">
    <property type="entry name" value="Cyclophilin-like"/>
    <property type="match status" value="2"/>
</dbReference>
<dbReference type="PANTHER" id="PTHR34698:SF2">
    <property type="entry name" value="5-OXOPROLINASE SUBUNIT B"/>
    <property type="match status" value="1"/>
</dbReference>
<dbReference type="Pfam" id="PF02626">
    <property type="entry name" value="CT_A_B"/>
    <property type="match status" value="1"/>
</dbReference>
<evidence type="ECO:0000256" key="2">
    <source>
        <dbReference type="ARBA" id="ARBA00022801"/>
    </source>
</evidence>
<evidence type="ECO:0000256" key="3">
    <source>
        <dbReference type="ARBA" id="ARBA00022840"/>
    </source>
</evidence>
<dbReference type="Pfam" id="PF02682">
    <property type="entry name" value="CT_C_D"/>
    <property type="match status" value="1"/>
</dbReference>
<sequence>MGIRLEGPKLGWARKNGGEGGSHPSNIHDSGYAFGTVNINGDTPVILTNEGPDMGGYLCLCTVASAELWKLGQLRPGNTLQFKRISYTDSIKLYSAVEDYFTPGSNSAALSSFLQIPVYEDSPHDPKLHVIPAEMDSKRPKVVFREAGDSAILVEYGDLILDFELRARIHAFETELQRRDVPGIWTTSPCIRSTMVRYNPLAISQTDLLEALVSVENLLPASMQDMTFPGRKIIFPIVLDDRWNRDALERYSRSIRDEAVYLPSNIEYLARNNGLSGGAEEALTLLVNTEWLVFGVGFYLACPFLIPIDPRCRLVGQKMNPSRTYTPRGALGIAGLVAAIYPIESPGGYQLFGRTLSPWQTWGRGTNFNPEQPWLLFPFDQLKFKVITEDEYIEVEKQFDSGRYNFEASPDS</sequence>
<feature type="domain" description="Carboxyltransferase" evidence="4">
    <location>
        <begin position="142"/>
        <end position="376"/>
    </location>
</feature>
<keyword evidence="7" id="KW-1185">Reference proteome</keyword>
<dbReference type="InterPro" id="IPR029000">
    <property type="entry name" value="Cyclophilin-like_dom_sf"/>
</dbReference>
<feature type="domain" description="Carboxyltransferase" evidence="5">
    <location>
        <begin position="1"/>
        <end position="100"/>
    </location>
</feature>
<evidence type="ECO:0000313" key="6">
    <source>
        <dbReference type="EMBL" id="THG95497.1"/>
    </source>
</evidence>
<proteinExistence type="predicted"/>
<dbReference type="InterPro" id="IPR010016">
    <property type="entry name" value="PxpB"/>
</dbReference>
<keyword evidence="2" id="KW-0378">Hydrolase</keyword>
<dbReference type="SMART" id="SM00796">
    <property type="entry name" value="AHS1"/>
    <property type="match status" value="1"/>
</dbReference>
<dbReference type="Gene3D" id="2.40.100.10">
    <property type="entry name" value="Cyclophilin-like"/>
    <property type="match status" value="2"/>
</dbReference>
<dbReference type="InterPro" id="IPR003778">
    <property type="entry name" value="CT_A_B"/>
</dbReference>
<protein>
    <recommendedName>
        <fullName evidence="8">Carboxyltransferase domain-containing protein</fullName>
    </recommendedName>
</protein>
<dbReference type="Gene3D" id="3.30.1360.40">
    <property type="match status" value="1"/>
</dbReference>
<dbReference type="GO" id="GO:0005524">
    <property type="term" value="F:ATP binding"/>
    <property type="evidence" value="ECO:0007669"/>
    <property type="project" value="UniProtKB-KW"/>
</dbReference>
<dbReference type="SMART" id="SM00797">
    <property type="entry name" value="AHS2"/>
    <property type="match status" value="1"/>
</dbReference>
<evidence type="ECO:0000259" key="4">
    <source>
        <dbReference type="SMART" id="SM00796"/>
    </source>
</evidence>
<dbReference type="EMBL" id="SGPJ01000316">
    <property type="protein sequence ID" value="THG95497.1"/>
    <property type="molecule type" value="Genomic_DNA"/>
</dbReference>
<dbReference type="GO" id="GO:0016787">
    <property type="term" value="F:hydrolase activity"/>
    <property type="evidence" value="ECO:0007669"/>
    <property type="project" value="UniProtKB-KW"/>
</dbReference>
<gene>
    <name evidence="6" type="ORF">EW026_g6172</name>
</gene>
<dbReference type="PANTHER" id="PTHR34698">
    <property type="entry name" value="5-OXOPROLINASE SUBUNIT B"/>
    <property type="match status" value="1"/>
</dbReference>
<organism evidence="6 7">
    <name type="scientific">Hermanssonia centrifuga</name>
    <dbReference type="NCBI Taxonomy" id="98765"/>
    <lineage>
        <taxon>Eukaryota</taxon>
        <taxon>Fungi</taxon>
        <taxon>Dikarya</taxon>
        <taxon>Basidiomycota</taxon>
        <taxon>Agaricomycotina</taxon>
        <taxon>Agaricomycetes</taxon>
        <taxon>Polyporales</taxon>
        <taxon>Meruliaceae</taxon>
        <taxon>Hermanssonia</taxon>
    </lineage>
</organism>
<keyword evidence="1" id="KW-0547">Nucleotide-binding</keyword>
<dbReference type="Proteomes" id="UP000309038">
    <property type="component" value="Unassembled WGS sequence"/>
</dbReference>
<dbReference type="InterPro" id="IPR003833">
    <property type="entry name" value="CT_C_D"/>
</dbReference>
<evidence type="ECO:0008006" key="8">
    <source>
        <dbReference type="Google" id="ProtNLM"/>
    </source>
</evidence>
<name>A0A4S4KDK5_9APHY</name>
<comment type="caution">
    <text evidence="6">The sequence shown here is derived from an EMBL/GenBank/DDBJ whole genome shotgun (WGS) entry which is preliminary data.</text>
</comment>
<reference evidence="6 7" key="1">
    <citation type="submission" date="2019-02" db="EMBL/GenBank/DDBJ databases">
        <title>Genome sequencing of the rare red list fungi Phlebia centrifuga.</title>
        <authorList>
            <person name="Buettner E."/>
            <person name="Kellner H."/>
        </authorList>
    </citation>
    <scope>NUCLEOTIDE SEQUENCE [LARGE SCALE GENOMIC DNA]</scope>
    <source>
        <strain evidence="6 7">DSM 108282</strain>
    </source>
</reference>
<evidence type="ECO:0000313" key="7">
    <source>
        <dbReference type="Proteomes" id="UP000309038"/>
    </source>
</evidence>
<keyword evidence="3" id="KW-0067">ATP-binding</keyword>
<dbReference type="SUPFAM" id="SSF160467">
    <property type="entry name" value="PH0987 N-terminal domain-like"/>
    <property type="match status" value="1"/>
</dbReference>
<accession>A0A4S4KDK5</accession>
<evidence type="ECO:0000256" key="1">
    <source>
        <dbReference type="ARBA" id="ARBA00022741"/>
    </source>
</evidence>